<evidence type="ECO:0000256" key="5">
    <source>
        <dbReference type="ARBA" id="ARBA00023163"/>
    </source>
</evidence>
<comment type="similarity">
    <text evidence="1">Belongs to the sigma-70 factor family.</text>
</comment>
<reference evidence="7" key="1">
    <citation type="submission" date="2020-04" db="EMBL/GenBank/DDBJ databases">
        <authorList>
            <person name="Chiriac C."/>
            <person name="Salcher M."/>
            <person name="Ghai R."/>
            <person name="Kavagutti S V."/>
        </authorList>
    </citation>
    <scope>NUCLEOTIDE SEQUENCE</scope>
</reference>
<dbReference type="PANTHER" id="PTHR30603">
    <property type="entry name" value="RNA POLYMERASE SIGMA FACTOR RPO"/>
    <property type="match status" value="1"/>
</dbReference>
<evidence type="ECO:0000313" key="7">
    <source>
        <dbReference type="EMBL" id="CAB4125709.1"/>
    </source>
</evidence>
<organism evidence="7">
    <name type="scientific">uncultured Caudovirales phage</name>
    <dbReference type="NCBI Taxonomy" id="2100421"/>
    <lineage>
        <taxon>Viruses</taxon>
        <taxon>Duplodnaviria</taxon>
        <taxon>Heunggongvirae</taxon>
        <taxon>Uroviricota</taxon>
        <taxon>Caudoviricetes</taxon>
        <taxon>Peduoviridae</taxon>
        <taxon>Maltschvirus</taxon>
        <taxon>Maltschvirus maltsch</taxon>
    </lineage>
</organism>
<feature type="domain" description="RNA polymerase sigma-70" evidence="6">
    <location>
        <begin position="67"/>
        <end position="80"/>
    </location>
</feature>
<dbReference type="PROSITE" id="PS00715">
    <property type="entry name" value="SIGMA70_1"/>
    <property type="match status" value="1"/>
</dbReference>
<dbReference type="NCBIfam" id="TIGR02937">
    <property type="entry name" value="sigma70-ECF"/>
    <property type="match status" value="1"/>
</dbReference>
<dbReference type="Pfam" id="PF04539">
    <property type="entry name" value="Sigma70_r3"/>
    <property type="match status" value="1"/>
</dbReference>
<dbReference type="InterPro" id="IPR013325">
    <property type="entry name" value="RNA_pol_sigma_r2"/>
</dbReference>
<sequence length="232" mass="26389">MDDNSLLKTYLKQMGAIPMLTRDEELRLAKLIEAGDDTARAKLIEANLRLVVSIAKKYSNPNLDLLDMIQEGNLGLMKAAEKFEYKRGHKFATYATWWIRQGITRAIADTGRTIRLPVHMVETVNKMFSEIKSFINEHGREPDLKELIKQMKMPADKVKEAIQAAKIPISLETKVNADNEDSRLGDLIADNQSNCNNIKVDDLDFANKLRIALKDLTPREEKIIRSKYGLCD</sequence>
<proteinExistence type="inferred from homology"/>
<keyword evidence="3" id="KW-0731">Sigma factor</keyword>
<dbReference type="InterPro" id="IPR000943">
    <property type="entry name" value="RNA_pol_sigma70"/>
</dbReference>
<dbReference type="FunFam" id="1.10.601.10:FF:000001">
    <property type="entry name" value="RNA polymerase sigma factor SigA"/>
    <property type="match status" value="1"/>
</dbReference>
<dbReference type="Gene3D" id="1.10.601.10">
    <property type="entry name" value="RNA Polymerase Primary Sigma Factor"/>
    <property type="match status" value="2"/>
</dbReference>
<dbReference type="GO" id="GO:0003677">
    <property type="term" value="F:DNA binding"/>
    <property type="evidence" value="ECO:0007669"/>
    <property type="project" value="UniProtKB-KW"/>
</dbReference>
<dbReference type="InterPro" id="IPR007627">
    <property type="entry name" value="RNA_pol_sigma70_r2"/>
</dbReference>
<evidence type="ECO:0000256" key="1">
    <source>
        <dbReference type="ARBA" id="ARBA00007788"/>
    </source>
</evidence>
<dbReference type="PRINTS" id="PR00046">
    <property type="entry name" value="SIGMA70FCT"/>
</dbReference>
<dbReference type="PANTHER" id="PTHR30603:SF60">
    <property type="entry name" value="RNA POLYMERASE SIGMA FACTOR RPOD"/>
    <property type="match status" value="1"/>
</dbReference>
<dbReference type="GO" id="GO:0016987">
    <property type="term" value="F:sigma factor activity"/>
    <property type="evidence" value="ECO:0007669"/>
    <property type="project" value="UniProtKB-KW"/>
</dbReference>
<dbReference type="InterPro" id="IPR009042">
    <property type="entry name" value="RNA_pol_sigma70_r1_2"/>
</dbReference>
<dbReference type="InterPro" id="IPR013324">
    <property type="entry name" value="RNA_pol_sigma_r3/r4-like"/>
</dbReference>
<dbReference type="SUPFAM" id="SSF88946">
    <property type="entry name" value="Sigma2 domain of RNA polymerase sigma factors"/>
    <property type="match status" value="1"/>
</dbReference>
<gene>
    <name evidence="7" type="ORF">UFOVP53_206</name>
</gene>
<keyword evidence="5" id="KW-0804">Transcription</keyword>
<accession>A0A6J5L0U7</accession>
<keyword evidence="2" id="KW-0805">Transcription regulation</keyword>
<dbReference type="Gene3D" id="1.10.10.10">
    <property type="entry name" value="Winged helix-like DNA-binding domain superfamily/Winged helix DNA-binding domain"/>
    <property type="match status" value="1"/>
</dbReference>
<keyword evidence="4" id="KW-0238">DNA-binding</keyword>
<protein>
    <submittedName>
        <fullName evidence="7">RpoD DNA-directed RNA polymerase, sigma subunit (Sigma70/sigma32)</fullName>
    </submittedName>
</protein>
<dbReference type="EMBL" id="LR796189">
    <property type="protein sequence ID" value="CAB4125709.1"/>
    <property type="molecule type" value="Genomic_DNA"/>
</dbReference>
<evidence type="ECO:0000256" key="2">
    <source>
        <dbReference type="ARBA" id="ARBA00023015"/>
    </source>
</evidence>
<dbReference type="Pfam" id="PF00140">
    <property type="entry name" value="Sigma70_r1_2"/>
    <property type="match status" value="1"/>
</dbReference>
<dbReference type="InterPro" id="IPR050239">
    <property type="entry name" value="Sigma-70_RNA_pol_init_factors"/>
</dbReference>
<evidence type="ECO:0000256" key="4">
    <source>
        <dbReference type="ARBA" id="ARBA00023125"/>
    </source>
</evidence>
<dbReference type="InterPro" id="IPR007624">
    <property type="entry name" value="RNA_pol_sigma70_r3"/>
</dbReference>
<dbReference type="GO" id="GO:0000428">
    <property type="term" value="C:DNA-directed RNA polymerase complex"/>
    <property type="evidence" value="ECO:0007669"/>
    <property type="project" value="UniProtKB-KW"/>
</dbReference>
<dbReference type="SUPFAM" id="SSF88659">
    <property type="entry name" value="Sigma3 and sigma4 domains of RNA polymerase sigma factors"/>
    <property type="match status" value="1"/>
</dbReference>
<dbReference type="InterPro" id="IPR036388">
    <property type="entry name" value="WH-like_DNA-bd_sf"/>
</dbReference>
<evidence type="ECO:0000259" key="6">
    <source>
        <dbReference type="PROSITE" id="PS00715"/>
    </source>
</evidence>
<evidence type="ECO:0000256" key="3">
    <source>
        <dbReference type="ARBA" id="ARBA00023082"/>
    </source>
</evidence>
<keyword evidence="7" id="KW-0240">DNA-directed RNA polymerase</keyword>
<dbReference type="InterPro" id="IPR014284">
    <property type="entry name" value="RNA_pol_sigma-70_dom"/>
</dbReference>
<name>A0A6J5L0U7_9CAUD</name>
<dbReference type="GO" id="GO:0006352">
    <property type="term" value="P:DNA-templated transcription initiation"/>
    <property type="evidence" value="ECO:0007669"/>
    <property type="project" value="InterPro"/>
</dbReference>
<dbReference type="Pfam" id="PF04542">
    <property type="entry name" value="Sigma70_r2"/>
    <property type="match status" value="1"/>
</dbReference>